<evidence type="ECO:0000313" key="1">
    <source>
        <dbReference type="Proteomes" id="UP000887579"/>
    </source>
</evidence>
<name>A0AC34GHK8_9BILA</name>
<dbReference type="Proteomes" id="UP000887579">
    <property type="component" value="Unplaced"/>
</dbReference>
<dbReference type="WBParaSite" id="ES5_v2.g29226.t1">
    <property type="protein sequence ID" value="ES5_v2.g29226.t1"/>
    <property type="gene ID" value="ES5_v2.g29226"/>
</dbReference>
<accession>A0AC34GHK8</accession>
<protein>
    <submittedName>
        <fullName evidence="2">Uncharacterized protein</fullName>
    </submittedName>
</protein>
<proteinExistence type="predicted"/>
<sequence>MHIIPRLNHENKFIRLHAAFCMKMCDQVSFKHENILKESIEGLMGRIASPDELLAVKVEAGIAINSILDEQEDKAAKYIRPHVRSLLTELFRLLTQTSLDELTTITDSIIETFPEEVIPVAVEVATEIHNLFVKYASQHHDESAAVDEGDDGGEDEEDKTITMIGLLSTLQTLLDLVDDNPEISSKLEPVVFNIVHTIYTSDAY</sequence>
<organism evidence="1 2">
    <name type="scientific">Panagrolaimus sp. ES5</name>
    <dbReference type="NCBI Taxonomy" id="591445"/>
    <lineage>
        <taxon>Eukaryota</taxon>
        <taxon>Metazoa</taxon>
        <taxon>Ecdysozoa</taxon>
        <taxon>Nematoda</taxon>
        <taxon>Chromadorea</taxon>
        <taxon>Rhabditida</taxon>
        <taxon>Tylenchina</taxon>
        <taxon>Panagrolaimomorpha</taxon>
        <taxon>Panagrolaimoidea</taxon>
        <taxon>Panagrolaimidae</taxon>
        <taxon>Panagrolaimus</taxon>
    </lineage>
</organism>
<reference evidence="2" key="1">
    <citation type="submission" date="2022-11" db="UniProtKB">
        <authorList>
            <consortium name="WormBaseParasite"/>
        </authorList>
    </citation>
    <scope>IDENTIFICATION</scope>
</reference>
<evidence type="ECO:0000313" key="2">
    <source>
        <dbReference type="WBParaSite" id="ES5_v2.g29226.t1"/>
    </source>
</evidence>